<evidence type="ECO:0000313" key="2">
    <source>
        <dbReference type="EMBL" id="AFC33209.1"/>
    </source>
</evidence>
<dbReference type="STRING" id="1116391.PM3016_6588"/>
<evidence type="ECO:0000259" key="1">
    <source>
        <dbReference type="Pfam" id="PF11706"/>
    </source>
</evidence>
<proteinExistence type="predicted"/>
<keyword evidence="3" id="KW-1185">Reference proteome</keyword>
<evidence type="ECO:0000313" key="3">
    <source>
        <dbReference type="Proteomes" id="UP000007523"/>
    </source>
</evidence>
<dbReference type="SUPFAM" id="SSF160904">
    <property type="entry name" value="Jann2411-like"/>
    <property type="match status" value="1"/>
</dbReference>
<dbReference type="Pfam" id="PF07336">
    <property type="entry name" value="ABATE"/>
    <property type="match status" value="1"/>
</dbReference>
<dbReference type="HOGENOM" id="CLU_087298_3_0_9"/>
<dbReference type="Gene3D" id="1.10.3300.10">
    <property type="entry name" value="Jann2411-like domain"/>
    <property type="match status" value="1"/>
</dbReference>
<protein>
    <recommendedName>
        <fullName evidence="1">Zinc finger CGNR domain-containing protein</fullName>
    </recommendedName>
</protein>
<dbReference type="RefSeq" id="WP_014372271.1">
    <property type="nucleotide sequence ID" value="NC_016935.1"/>
</dbReference>
<feature type="domain" description="Zinc finger CGNR" evidence="1">
    <location>
        <begin position="154"/>
        <end position="196"/>
    </location>
</feature>
<reference evidence="2 3" key="1">
    <citation type="journal article" date="2012" name="J. Bacteriol.">
        <title>Complete Genome Sequence of Paenibacillus mucilaginosus 3016, a Bacterium Functional as Microbial Fertilizer.</title>
        <authorList>
            <person name="Ma M."/>
            <person name="Wang Z."/>
            <person name="Li L."/>
            <person name="Jiang X."/>
            <person name="Guan D."/>
            <person name="Cao F."/>
            <person name="Chen H."/>
            <person name="Wang X."/>
            <person name="Shen D."/>
            <person name="Du B."/>
            <person name="Li J."/>
        </authorList>
    </citation>
    <scope>NUCLEOTIDE SEQUENCE [LARGE SCALE GENOMIC DNA]</scope>
    <source>
        <strain evidence="2 3">3016</strain>
    </source>
</reference>
<organism evidence="2 3">
    <name type="scientific">Paenibacillus mucilaginosus 3016</name>
    <dbReference type="NCBI Taxonomy" id="1116391"/>
    <lineage>
        <taxon>Bacteria</taxon>
        <taxon>Bacillati</taxon>
        <taxon>Bacillota</taxon>
        <taxon>Bacilli</taxon>
        <taxon>Bacillales</taxon>
        <taxon>Paenibacillaceae</taxon>
        <taxon>Paenibacillus</taxon>
    </lineage>
</organism>
<sequence>MKESKMPSPFLWIGNHWVVDFVNTRIIASGSRVELIPAFGDVLRWLGESGRSSLIQPAVAQLPAGREEELYAEILELRTRLEDGFEQLLRGGSWPPEDMRSLWNDALQRHPGCLQVRTEGGAFRTERVYALEHLPGLFWEEAALFLQSLEPGKLKRCENPACILYFYDNSRNQSRRWCSMAGCGNRIKVGLHYKRKKIPLPKETVRHWSSEAPESSGKTADVAGFIPAVEKGLSLGGSARPG</sequence>
<name>H6NKS2_9BACL</name>
<dbReference type="Pfam" id="PF11706">
    <property type="entry name" value="zf-CGNR"/>
    <property type="match status" value="1"/>
</dbReference>
<dbReference type="InterPro" id="IPR023286">
    <property type="entry name" value="ABATE_dom_sf"/>
</dbReference>
<dbReference type="Proteomes" id="UP000007523">
    <property type="component" value="Chromosome"/>
</dbReference>
<gene>
    <name evidence="2" type="ORF">PM3016_6588</name>
</gene>
<dbReference type="InterPro" id="IPR021005">
    <property type="entry name" value="Znf_CGNR"/>
</dbReference>
<dbReference type="EMBL" id="CP003235">
    <property type="protein sequence ID" value="AFC33209.1"/>
    <property type="molecule type" value="Genomic_DNA"/>
</dbReference>
<dbReference type="KEGG" id="pmq:PM3016_6588"/>
<accession>H6NKS2</accession>
<dbReference type="AlphaFoldDB" id="H6NKS2"/>
<dbReference type="InterPro" id="IPR010852">
    <property type="entry name" value="ABATE"/>
</dbReference>
<dbReference type="PANTHER" id="PTHR35525">
    <property type="entry name" value="BLL6575 PROTEIN"/>
    <property type="match status" value="1"/>
</dbReference>
<dbReference type="PANTHER" id="PTHR35525:SF3">
    <property type="entry name" value="BLL6575 PROTEIN"/>
    <property type="match status" value="1"/>
</dbReference>